<name>A0A8S5RBE6_9VIRU</name>
<proteinExistence type="predicted"/>
<sequence>MQEIFTISKLSFRLSMKRHKKIIRISCSL</sequence>
<accession>A0A8S5RBE6</accession>
<dbReference type="EMBL" id="BK059085">
    <property type="protein sequence ID" value="DAE28393.1"/>
    <property type="molecule type" value="Genomic_DNA"/>
</dbReference>
<organism evidence="1">
    <name type="scientific">virus sp. ctLl75</name>
    <dbReference type="NCBI Taxonomy" id="2828249"/>
    <lineage>
        <taxon>Viruses</taxon>
    </lineage>
</organism>
<protein>
    <submittedName>
        <fullName evidence="1">Uncharacterized protein</fullName>
    </submittedName>
</protein>
<reference evidence="1" key="1">
    <citation type="journal article" date="2021" name="Proc. Natl. Acad. Sci. U.S.A.">
        <title>A Catalog of Tens of Thousands of Viruses from Human Metagenomes Reveals Hidden Associations with Chronic Diseases.</title>
        <authorList>
            <person name="Tisza M.J."/>
            <person name="Buck C.B."/>
        </authorList>
    </citation>
    <scope>NUCLEOTIDE SEQUENCE</scope>
    <source>
        <strain evidence="1">CtLl75</strain>
    </source>
</reference>
<evidence type="ECO:0000313" key="1">
    <source>
        <dbReference type="EMBL" id="DAE28393.1"/>
    </source>
</evidence>